<evidence type="ECO:0000256" key="4">
    <source>
        <dbReference type="ARBA" id="ARBA00048707"/>
    </source>
</evidence>
<dbReference type="Proteomes" id="UP001152888">
    <property type="component" value="Unassembled WGS sequence"/>
</dbReference>
<proteinExistence type="inferred from homology"/>
<protein>
    <recommendedName>
        <fullName evidence="1">peptidyl-tRNA hydrolase</fullName>
        <ecNumber evidence="1">3.1.1.29</ecNumber>
    </recommendedName>
</protein>
<dbReference type="FunFam" id="3.40.1490.10:FF:000002">
    <property type="entry name" value="Peptidyl-tRNA hydrolase 2, mitochondrial"/>
    <property type="match status" value="1"/>
</dbReference>
<dbReference type="GO" id="GO:0005829">
    <property type="term" value="C:cytosol"/>
    <property type="evidence" value="ECO:0007669"/>
    <property type="project" value="TreeGrafter"/>
</dbReference>
<dbReference type="OrthoDB" id="1733656at2759"/>
<evidence type="ECO:0000313" key="6">
    <source>
        <dbReference type="EMBL" id="CAH1991015.1"/>
    </source>
</evidence>
<dbReference type="SMART" id="SM00165">
    <property type="entry name" value="UBA"/>
    <property type="match status" value="1"/>
</dbReference>
<dbReference type="Pfam" id="PF22562">
    <property type="entry name" value="UBA_7"/>
    <property type="match status" value="1"/>
</dbReference>
<feature type="domain" description="UBA" evidence="5">
    <location>
        <begin position="6"/>
        <end position="47"/>
    </location>
</feature>
<dbReference type="PROSITE" id="PS50030">
    <property type="entry name" value="UBA"/>
    <property type="match status" value="1"/>
</dbReference>
<dbReference type="AlphaFoldDB" id="A0A9P0PM28"/>
<dbReference type="PANTHER" id="PTHR12649">
    <property type="entry name" value="PEPTIDYL-TRNA HYDROLASE 2"/>
    <property type="match status" value="1"/>
</dbReference>
<dbReference type="InterPro" id="IPR009060">
    <property type="entry name" value="UBA-like_sf"/>
</dbReference>
<evidence type="ECO:0000256" key="1">
    <source>
        <dbReference type="ARBA" id="ARBA00013260"/>
    </source>
</evidence>
<comment type="caution">
    <text evidence="6">The sequence shown here is derived from an EMBL/GenBank/DDBJ whole genome shotgun (WGS) entry which is preliminary data.</text>
</comment>
<sequence>MAQAWQPNEEYLNSLVSMGISQEIATQALFCTGNRSVDEAVNFVFNNEEEEISSETVDMHINNLVLNDTADDGEYEDYCKMVFVVNSSLKMGVGKIAAQVGHACLGLYRNMLPQYKELLSKWEYTGEKKIVLKGDDENHLQQLHQMAKEHNVPNYLVHDAGHTQVAPNSVTVLSLFGLEEDINKITGKLSLL</sequence>
<evidence type="ECO:0000256" key="2">
    <source>
        <dbReference type="ARBA" id="ARBA00022801"/>
    </source>
</evidence>
<dbReference type="EMBL" id="CAKOFQ010007103">
    <property type="protein sequence ID" value="CAH1991015.1"/>
    <property type="molecule type" value="Genomic_DNA"/>
</dbReference>
<dbReference type="CDD" id="cd02430">
    <property type="entry name" value="PTH2"/>
    <property type="match status" value="1"/>
</dbReference>
<evidence type="ECO:0000259" key="5">
    <source>
        <dbReference type="PROSITE" id="PS50030"/>
    </source>
</evidence>
<dbReference type="InterPro" id="IPR002833">
    <property type="entry name" value="PTH2"/>
</dbReference>
<dbReference type="InterPro" id="IPR015940">
    <property type="entry name" value="UBA"/>
</dbReference>
<comment type="catalytic activity">
    <reaction evidence="4">
        <text>an N-acyl-L-alpha-aminoacyl-tRNA + H2O = an N-acyl-L-amino acid + a tRNA + H(+)</text>
        <dbReference type="Rhea" id="RHEA:54448"/>
        <dbReference type="Rhea" id="RHEA-COMP:10123"/>
        <dbReference type="Rhea" id="RHEA-COMP:13883"/>
        <dbReference type="ChEBI" id="CHEBI:15377"/>
        <dbReference type="ChEBI" id="CHEBI:15378"/>
        <dbReference type="ChEBI" id="CHEBI:59874"/>
        <dbReference type="ChEBI" id="CHEBI:78442"/>
        <dbReference type="ChEBI" id="CHEBI:138191"/>
        <dbReference type="EC" id="3.1.1.29"/>
    </reaction>
</comment>
<dbReference type="GO" id="GO:0004045">
    <property type="term" value="F:peptidyl-tRNA hydrolase activity"/>
    <property type="evidence" value="ECO:0007669"/>
    <property type="project" value="UniProtKB-EC"/>
</dbReference>
<gene>
    <name evidence="6" type="ORF">ACAOBT_LOCUS20019</name>
</gene>
<reference evidence="6" key="1">
    <citation type="submission" date="2022-03" db="EMBL/GenBank/DDBJ databases">
        <authorList>
            <person name="Sayadi A."/>
        </authorList>
    </citation>
    <scope>NUCLEOTIDE SEQUENCE</scope>
</reference>
<dbReference type="NCBIfam" id="TIGR00283">
    <property type="entry name" value="arch_pth2"/>
    <property type="match status" value="1"/>
</dbReference>
<keyword evidence="7" id="KW-1185">Reference proteome</keyword>
<evidence type="ECO:0000256" key="3">
    <source>
        <dbReference type="ARBA" id="ARBA00038050"/>
    </source>
</evidence>
<dbReference type="Gene3D" id="3.40.1490.10">
    <property type="entry name" value="Bit1"/>
    <property type="match status" value="1"/>
</dbReference>
<dbReference type="SUPFAM" id="SSF46934">
    <property type="entry name" value="UBA-like"/>
    <property type="match status" value="1"/>
</dbReference>
<dbReference type="InterPro" id="IPR023476">
    <property type="entry name" value="Pep_tRNA_hydro_II_dom_sf"/>
</dbReference>
<dbReference type="SUPFAM" id="SSF102462">
    <property type="entry name" value="Peptidyl-tRNA hydrolase II"/>
    <property type="match status" value="1"/>
</dbReference>
<keyword evidence="2" id="KW-0378">Hydrolase</keyword>
<comment type="similarity">
    <text evidence="3">Belongs to the PTH2 family.</text>
</comment>
<name>A0A9P0PM28_ACAOB</name>
<accession>A0A9P0PM28</accession>
<dbReference type="Gene3D" id="1.10.8.10">
    <property type="entry name" value="DNA helicase RuvA subunit, C-terminal domain"/>
    <property type="match status" value="1"/>
</dbReference>
<dbReference type="PANTHER" id="PTHR12649:SF29">
    <property type="entry name" value="AMINOACYL-TRNA HYDROLASE"/>
    <property type="match status" value="1"/>
</dbReference>
<evidence type="ECO:0000313" key="7">
    <source>
        <dbReference type="Proteomes" id="UP001152888"/>
    </source>
</evidence>
<dbReference type="EC" id="3.1.1.29" evidence="1"/>
<dbReference type="Pfam" id="PF01981">
    <property type="entry name" value="PTH2"/>
    <property type="match status" value="1"/>
</dbReference>
<organism evidence="6 7">
    <name type="scientific">Acanthoscelides obtectus</name>
    <name type="common">Bean weevil</name>
    <name type="synonym">Bruchus obtectus</name>
    <dbReference type="NCBI Taxonomy" id="200917"/>
    <lineage>
        <taxon>Eukaryota</taxon>
        <taxon>Metazoa</taxon>
        <taxon>Ecdysozoa</taxon>
        <taxon>Arthropoda</taxon>
        <taxon>Hexapoda</taxon>
        <taxon>Insecta</taxon>
        <taxon>Pterygota</taxon>
        <taxon>Neoptera</taxon>
        <taxon>Endopterygota</taxon>
        <taxon>Coleoptera</taxon>
        <taxon>Polyphaga</taxon>
        <taxon>Cucujiformia</taxon>
        <taxon>Chrysomeloidea</taxon>
        <taxon>Chrysomelidae</taxon>
        <taxon>Bruchinae</taxon>
        <taxon>Bruchini</taxon>
        <taxon>Acanthoscelides</taxon>
    </lineage>
</organism>